<dbReference type="InterPro" id="IPR032416">
    <property type="entry name" value="Peptidase_M24_C"/>
</dbReference>
<dbReference type="Pfam" id="PF16188">
    <property type="entry name" value="Peptidase_M24_C"/>
    <property type="match status" value="1"/>
</dbReference>
<evidence type="ECO:0000256" key="2">
    <source>
        <dbReference type="ARBA" id="ARBA00022723"/>
    </source>
</evidence>
<name>A0A858PXW2_9RICK</name>
<keyword evidence="8" id="KW-0645">Protease</keyword>
<dbReference type="AlphaFoldDB" id="A0A858PXW2"/>
<keyword evidence="4" id="KW-0464">Manganese</keyword>
<protein>
    <submittedName>
        <fullName evidence="8">Aminopeptidase P family protein</fullName>
    </submittedName>
</protein>
<dbReference type="InterPro" id="IPR036005">
    <property type="entry name" value="Creatinase/aminopeptidase-like"/>
</dbReference>
<keyword evidence="8" id="KW-0031">Aminopeptidase</keyword>
<dbReference type="SUPFAM" id="SSF53092">
    <property type="entry name" value="Creatinase/prolidase N-terminal domain"/>
    <property type="match status" value="1"/>
</dbReference>
<feature type="domain" description="Peptidase M24" evidence="5">
    <location>
        <begin position="289"/>
        <end position="502"/>
    </location>
</feature>
<dbReference type="SUPFAM" id="SSF55920">
    <property type="entry name" value="Creatinase/aminopeptidase"/>
    <property type="match status" value="1"/>
</dbReference>
<dbReference type="Proteomes" id="UP000500930">
    <property type="component" value="Chromosome"/>
</dbReference>
<organism evidence="8 9">
    <name type="scientific">Anaplasma platys</name>
    <dbReference type="NCBI Taxonomy" id="949"/>
    <lineage>
        <taxon>Bacteria</taxon>
        <taxon>Pseudomonadati</taxon>
        <taxon>Pseudomonadota</taxon>
        <taxon>Alphaproteobacteria</taxon>
        <taxon>Rickettsiales</taxon>
        <taxon>Anaplasmataceae</taxon>
        <taxon>Anaplasma</taxon>
    </lineage>
</organism>
<dbReference type="Pfam" id="PF16189">
    <property type="entry name" value="Creatinase_N_2"/>
    <property type="match status" value="1"/>
</dbReference>
<keyword evidence="9" id="KW-1185">Reference proteome</keyword>
<dbReference type="Gene3D" id="3.40.350.10">
    <property type="entry name" value="Creatinase/prolidase N-terminal domain"/>
    <property type="match status" value="2"/>
</dbReference>
<evidence type="ECO:0000256" key="1">
    <source>
        <dbReference type="ARBA" id="ARBA00008766"/>
    </source>
</evidence>
<dbReference type="GO" id="GO:0005737">
    <property type="term" value="C:cytoplasm"/>
    <property type="evidence" value="ECO:0007669"/>
    <property type="project" value="UniProtKB-ARBA"/>
</dbReference>
<dbReference type="KEGG" id="aplt:ANPL_01525"/>
<dbReference type="InterPro" id="IPR050422">
    <property type="entry name" value="X-Pro_aminopeptidase_P"/>
</dbReference>
<dbReference type="PANTHER" id="PTHR43763:SF6">
    <property type="entry name" value="XAA-PRO AMINOPEPTIDASE 1"/>
    <property type="match status" value="1"/>
</dbReference>
<dbReference type="CDD" id="cd01085">
    <property type="entry name" value="APP"/>
    <property type="match status" value="1"/>
</dbReference>
<dbReference type="GO" id="GO:0046872">
    <property type="term" value="F:metal ion binding"/>
    <property type="evidence" value="ECO:0007669"/>
    <property type="project" value="UniProtKB-KW"/>
</dbReference>
<evidence type="ECO:0000313" key="9">
    <source>
        <dbReference type="Proteomes" id="UP000500930"/>
    </source>
</evidence>
<feature type="domain" description="Peptidase M24 C-terminal" evidence="7">
    <location>
        <begin position="507"/>
        <end position="566"/>
    </location>
</feature>
<proteinExistence type="inferred from homology"/>
<dbReference type="Pfam" id="PF00557">
    <property type="entry name" value="Peptidase_M24"/>
    <property type="match status" value="1"/>
</dbReference>
<dbReference type="InterPro" id="IPR029149">
    <property type="entry name" value="Creatin/AminoP/Spt16_N"/>
</dbReference>
<sequence>MRLRDFRVIMEAHGLEAFLLQNTDEYQSEQVPDNLQRVRWLSGFSGSNAMLIVCRRGKNKFYTDGRYALQADIEVDKDYFDVYDLSKTSPADWLSENLPDGKVVGYDGELFSLRQIKKYEKFCLKMLPFIAIDQMWHRCKAVPQQIVEHSIEFTGLASCDKRATLASNMGDCEAVLITDTDAISWLLNIRNLAFKYNPTVLSRAILYCDGSADLFVADVAGVKIENPGVNVRPMDELLNVLKGLNNLAVDEATIPMSIFCEIKDRVSSIGRESPCSVAKATKNATEIAGMKKAHIRDGVAIVNFLYWLENKIACGETVTELDASHKVSEFRGQQEMFLGESFETISGYRGNGAIVHYRASESSNKVIEPDGLYLVDSGGQYCDGTTDITRTVAVGSPTIEEMTNFTLVLKGFISLARAVFPEGTAGGSLDVLARQHLWREGLDYGHSTGHGVGSFLSVHEGPQAIALRNTVGLLPGMVLSNEPGYYKQGAYGIRVENLMYVERGSDGFCKFQQLTCVPIDKKMIMRNMLSDEEREFIDRYHSFVYESIASRLDGQVKSWLDDACKRL</sequence>
<dbReference type="Pfam" id="PF01321">
    <property type="entry name" value="Creatinase_N"/>
    <property type="match status" value="1"/>
</dbReference>
<evidence type="ECO:0000259" key="6">
    <source>
        <dbReference type="Pfam" id="PF01321"/>
    </source>
</evidence>
<keyword evidence="3" id="KW-0378">Hydrolase</keyword>
<dbReference type="EMBL" id="CP046391">
    <property type="protein sequence ID" value="QJC27412.1"/>
    <property type="molecule type" value="Genomic_DNA"/>
</dbReference>
<dbReference type="FunFam" id="3.90.230.10:FF:000007">
    <property type="entry name" value="Xaa-Pro aminopeptidase P"/>
    <property type="match status" value="1"/>
</dbReference>
<feature type="domain" description="Creatinase N-terminal" evidence="6">
    <location>
        <begin position="2"/>
        <end position="121"/>
    </location>
</feature>
<evidence type="ECO:0000313" key="8">
    <source>
        <dbReference type="EMBL" id="QJC27412.1"/>
    </source>
</evidence>
<gene>
    <name evidence="8" type="ORF">ANPL_01525</name>
</gene>
<dbReference type="InterPro" id="IPR033740">
    <property type="entry name" value="Pept_M24B"/>
</dbReference>
<comment type="similarity">
    <text evidence="1">Belongs to the peptidase M24B family.</text>
</comment>
<evidence type="ECO:0000256" key="3">
    <source>
        <dbReference type="ARBA" id="ARBA00022801"/>
    </source>
</evidence>
<evidence type="ECO:0000256" key="4">
    <source>
        <dbReference type="ARBA" id="ARBA00023211"/>
    </source>
</evidence>
<reference evidence="8 9" key="1">
    <citation type="journal article" date="2020" name="Pathogens">
        <title>First Whole Genome Sequence of Anaplasma platys, an Obligate Intracellular Rickettsial Pathogen of Dogs.</title>
        <authorList>
            <person name="Llanes A."/>
            <person name="Rajeev S."/>
        </authorList>
    </citation>
    <scope>NUCLEOTIDE SEQUENCE [LARGE SCALE GENOMIC DNA]</scope>
    <source>
        <strain evidence="8 9">S3</strain>
    </source>
</reference>
<dbReference type="GO" id="GO:0070006">
    <property type="term" value="F:metalloaminopeptidase activity"/>
    <property type="evidence" value="ECO:0007669"/>
    <property type="project" value="InterPro"/>
</dbReference>
<dbReference type="InterPro" id="IPR000587">
    <property type="entry name" value="Creatinase_N"/>
</dbReference>
<accession>A0A858PXW2</accession>
<dbReference type="PANTHER" id="PTHR43763">
    <property type="entry name" value="XAA-PRO AMINOPEPTIDASE 1"/>
    <property type="match status" value="1"/>
</dbReference>
<dbReference type="Gene3D" id="3.90.230.10">
    <property type="entry name" value="Creatinase/methionine aminopeptidase superfamily"/>
    <property type="match status" value="1"/>
</dbReference>
<dbReference type="InterPro" id="IPR000994">
    <property type="entry name" value="Pept_M24"/>
</dbReference>
<evidence type="ECO:0000259" key="7">
    <source>
        <dbReference type="Pfam" id="PF16188"/>
    </source>
</evidence>
<evidence type="ECO:0000259" key="5">
    <source>
        <dbReference type="Pfam" id="PF00557"/>
    </source>
</evidence>
<keyword evidence="2" id="KW-0479">Metal-binding</keyword>